<comment type="function">
    <text evidence="1">JanA and janB regulate somatic sex differentiation.</text>
</comment>
<sequence>MQDLVRNINPALVIMPGRIAEVNPLLASIEDVAIDDIGCFKYILCKVYQDGSKEDHKMIVRGTKQAEFHADIYDHLDASLEEIGVTCECVGGGKIEHDSLAKTITVFGYSQGYGKADHSVTVRLLKEKYPDYNSITWKDN</sequence>
<evidence type="ECO:0000256" key="6">
    <source>
        <dbReference type="PIRSR" id="PIRSR607702-2"/>
    </source>
</evidence>
<comment type="similarity">
    <text evidence="2">Belongs to the janus family.</text>
</comment>
<evidence type="ECO:0000256" key="5">
    <source>
        <dbReference type="PIRSR" id="PIRSR607702-1"/>
    </source>
</evidence>
<dbReference type="InterPro" id="IPR007702">
    <property type="entry name" value="Janus"/>
</dbReference>
<dbReference type="AlphaFoldDB" id="A0AAD8EYU0"/>
<keyword evidence="8" id="KW-1185">Reference proteome</keyword>
<dbReference type="EMBL" id="JASAOG010000204">
    <property type="protein sequence ID" value="KAK0044136.1"/>
    <property type="molecule type" value="Genomic_DNA"/>
</dbReference>
<feature type="active site" description="Proton acceptor" evidence="5">
    <location>
        <position position="69"/>
    </location>
</feature>
<evidence type="ECO:0000256" key="4">
    <source>
        <dbReference type="ARBA" id="ARBA00022928"/>
    </source>
</evidence>
<organism evidence="7 8">
    <name type="scientific">Biomphalaria pfeifferi</name>
    <name type="common">Bloodfluke planorb</name>
    <name type="synonym">Freshwater snail</name>
    <dbReference type="NCBI Taxonomy" id="112525"/>
    <lineage>
        <taxon>Eukaryota</taxon>
        <taxon>Metazoa</taxon>
        <taxon>Spiralia</taxon>
        <taxon>Lophotrochozoa</taxon>
        <taxon>Mollusca</taxon>
        <taxon>Gastropoda</taxon>
        <taxon>Heterobranchia</taxon>
        <taxon>Euthyneura</taxon>
        <taxon>Panpulmonata</taxon>
        <taxon>Hygrophila</taxon>
        <taxon>Lymnaeoidea</taxon>
        <taxon>Planorbidae</taxon>
        <taxon>Biomphalaria</taxon>
    </lineage>
</organism>
<proteinExistence type="inferred from homology"/>
<dbReference type="GO" id="GO:0030154">
    <property type="term" value="P:cell differentiation"/>
    <property type="evidence" value="ECO:0007669"/>
    <property type="project" value="UniProtKB-KW"/>
</dbReference>
<evidence type="ECO:0000313" key="8">
    <source>
        <dbReference type="Proteomes" id="UP001233172"/>
    </source>
</evidence>
<keyword evidence="4" id="KW-0726">Sexual differentiation</keyword>
<dbReference type="PANTHER" id="PTHR12258:SF5">
    <property type="entry name" value="BCDNA.GH02250-RELATED"/>
    <property type="match status" value="1"/>
</dbReference>
<feature type="binding site" evidence="6">
    <location>
        <position position="41"/>
    </location>
    <ligand>
        <name>substrate</name>
    </ligand>
</feature>
<dbReference type="PANTHER" id="PTHR12258">
    <property type="entry name" value="JANUS-A/JANUS-B"/>
    <property type="match status" value="1"/>
</dbReference>
<dbReference type="Pfam" id="PF05005">
    <property type="entry name" value="Ocnus"/>
    <property type="match status" value="1"/>
</dbReference>
<gene>
    <name evidence="7" type="ORF">Bpfe_026470</name>
</gene>
<dbReference type="GO" id="GO:0005829">
    <property type="term" value="C:cytosol"/>
    <property type="evidence" value="ECO:0007669"/>
    <property type="project" value="TreeGrafter"/>
</dbReference>
<name>A0AAD8EYU0_BIOPF</name>
<evidence type="ECO:0000256" key="1">
    <source>
        <dbReference type="ARBA" id="ARBA00002508"/>
    </source>
</evidence>
<protein>
    <submittedName>
        <fullName evidence="7">14 kDa phosphohistidine phosphatase</fullName>
    </submittedName>
</protein>
<dbReference type="InterPro" id="IPR038596">
    <property type="entry name" value="Janus_sf"/>
</dbReference>
<reference evidence="7" key="2">
    <citation type="submission" date="2023-04" db="EMBL/GenBank/DDBJ databases">
        <authorList>
            <person name="Bu L."/>
            <person name="Lu L."/>
            <person name="Laidemitt M.R."/>
            <person name="Zhang S.M."/>
            <person name="Mutuku M."/>
            <person name="Mkoji G."/>
            <person name="Steinauer M."/>
            <person name="Loker E.S."/>
        </authorList>
    </citation>
    <scope>NUCLEOTIDE SEQUENCE</scope>
    <source>
        <strain evidence="7">KasaAsao</strain>
        <tissue evidence="7">Whole Snail</tissue>
    </source>
</reference>
<dbReference type="SUPFAM" id="SSF143724">
    <property type="entry name" value="PHP14-like"/>
    <property type="match status" value="1"/>
</dbReference>
<accession>A0AAD8EYU0</accession>
<dbReference type="Proteomes" id="UP001233172">
    <property type="component" value="Unassembled WGS sequence"/>
</dbReference>
<dbReference type="GO" id="GO:0101006">
    <property type="term" value="F:protein histidine phosphatase activity"/>
    <property type="evidence" value="ECO:0007669"/>
    <property type="project" value="TreeGrafter"/>
</dbReference>
<keyword evidence="3" id="KW-0221">Differentiation</keyword>
<evidence type="ECO:0000313" key="7">
    <source>
        <dbReference type="EMBL" id="KAK0044136.1"/>
    </source>
</evidence>
<dbReference type="Gene3D" id="3.50.20.20">
    <property type="entry name" value="Janus/Ocnus"/>
    <property type="match status" value="1"/>
</dbReference>
<evidence type="ECO:0000256" key="2">
    <source>
        <dbReference type="ARBA" id="ARBA00010971"/>
    </source>
</evidence>
<reference evidence="7" key="1">
    <citation type="journal article" date="2023" name="PLoS Negl. Trop. Dis.">
        <title>A genome sequence for Biomphalaria pfeifferi, the major vector snail for the human-infecting parasite Schistosoma mansoni.</title>
        <authorList>
            <person name="Bu L."/>
            <person name="Lu L."/>
            <person name="Laidemitt M.R."/>
            <person name="Zhang S.M."/>
            <person name="Mutuku M."/>
            <person name="Mkoji G."/>
            <person name="Steinauer M."/>
            <person name="Loker E.S."/>
        </authorList>
    </citation>
    <scope>NUCLEOTIDE SEQUENCE</scope>
    <source>
        <strain evidence="7">KasaAsao</strain>
    </source>
</reference>
<comment type="caution">
    <text evidence="7">The sequence shown here is derived from an EMBL/GenBank/DDBJ whole genome shotgun (WGS) entry which is preliminary data.</text>
</comment>
<dbReference type="GO" id="GO:0007548">
    <property type="term" value="P:sex differentiation"/>
    <property type="evidence" value="ECO:0007669"/>
    <property type="project" value="UniProtKB-KW"/>
</dbReference>
<evidence type="ECO:0000256" key="3">
    <source>
        <dbReference type="ARBA" id="ARBA00022782"/>
    </source>
</evidence>